<proteinExistence type="predicted"/>
<evidence type="ECO:0000313" key="1">
    <source>
        <dbReference type="EMBL" id="PQV49699.1"/>
    </source>
</evidence>
<sequence length="48" mass="5743">MKMKNRIEFKLEFLGIDVKAKIPLKGLIQIVSLFKISKMFEWIKNLFD</sequence>
<dbReference type="AlphaFoldDB" id="A0A362X511"/>
<dbReference type="EMBL" id="PVEO01000003">
    <property type="protein sequence ID" value="PQV49699.1"/>
    <property type="molecule type" value="Genomic_DNA"/>
</dbReference>
<accession>A0A362X511</accession>
<gene>
    <name evidence="1" type="ORF">CLV33_103338</name>
</gene>
<evidence type="ECO:0000313" key="2">
    <source>
        <dbReference type="Proteomes" id="UP000251545"/>
    </source>
</evidence>
<name>A0A362X511_9FLAO</name>
<protein>
    <submittedName>
        <fullName evidence="1">Uncharacterized protein</fullName>
    </submittedName>
</protein>
<dbReference type="Proteomes" id="UP000251545">
    <property type="component" value="Unassembled WGS sequence"/>
</dbReference>
<comment type="caution">
    <text evidence="1">The sequence shown here is derived from an EMBL/GenBank/DDBJ whole genome shotgun (WGS) entry which is preliminary data.</text>
</comment>
<organism evidence="1 2">
    <name type="scientific">Jejuia pallidilutea</name>
    <dbReference type="NCBI Taxonomy" id="504487"/>
    <lineage>
        <taxon>Bacteria</taxon>
        <taxon>Pseudomonadati</taxon>
        <taxon>Bacteroidota</taxon>
        <taxon>Flavobacteriia</taxon>
        <taxon>Flavobacteriales</taxon>
        <taxon>Flavobacteriaceae</taxon>
        <taxon>Jejuia</taxon>
    </lineage>
</organism>
<reference evidence="1 2" key="1">
    <citation type="submission" date="2018-02" db="EMBL/GenBank/DDBJ databases">
        <title>Genomic Encyclopedia of Archaeal and Bacterial Type Strains, Phase II (KMG-II): from individual species to whole genera.</title>
        <authorList>
            <person name="Goeker M."/>
        </authorList>
    </citation>
    <scope>NUCLEOTIDE SEQUENCE [LARGE SCALE GENOMIC DNA]</scope>
    <source>
        <strain evidence="1 2">DSM 21165</strain>
    </source>
</reference>